<dbReference type="Gene3D" id="3.40.1000.10">
    <property type="entry name" value="Mog1/PsbP, alpha/beta/alpha sandwich"/>
    <property type="match status" value="1"/>
</dbReference>
<keyword evidence="5" id="KW-1185">Reference proteome</keyword>
<sequence>MLKTVQLYGGAVSTVVPDGFLDVSLLREVPDTQEVYVNSRTAAEVAQCTDGLGEDESILVDLLQRVDADSDEEALRVHVGEIAELNGSRGQWRLLQREVLEMEQQDQHQHHAQAAIVVEQVPLRGSGRSGAETVVSCIGLIRLEDVATDVVISINVTLQGTIEDGDGDDEAVPPRVAAAFTILKQIISNFKVHDKSLFA</sequence>
<evidence type="ECO:0000256" key="2">
    <source>
        <dbReference type="ARBA" id="ARBA00022448"/>
    </source>
</evidence>
<dbReference type="PANTHER" id="PTHR15837:SF0">
    <property type="entry name" value="RAN GUANINE NUCLEOTIDE RELEASE FACTOR"/>
    <property type="match status" value="1"/>
</dbReference>
<evidence type="ECO:0000313" key="4">
    <source>
        <dbReference type="EMBL" id="CCK68462.1"/>
    </source>
</evidence>
<comment type="similarity">
    <text evidence="1">Belongs to the MOG1 family.</text>
</comment>
<keyword evidence="3" id="KW-0653">Protein transport</keyword>
<dbReference type="GeneID" id="34524112"/>
<dbReference type="SUPFAM" id="SSF55724">
    <property type="entry name" value="Mog1p/PsbP-like"/>
    <property type="match status" value="1"/>
</dbReference>
<evidence type="ECO:0000256" key="1">
    <source>
        <dbReference type="ARBA" id="ARBA00010307"/>
    </source>
</evidence>
<dbReference type="GO" id="GO:0005634">
    <property type="term" value="C:nucleus"/>
    <property type="evidence" value="ECO:0007669"/>
    <property type="project" value="EnsemblFungi"/>
</dbReference>
<dbReference type="RefSeq" id="XP_022462708.1">
    <property type="nucleotide sequence ID" value="XM_022611284.1"/>
</dbReference>
<organism evidence="4 5">
    <name type="scientific">Huiozyma naganishii (strain ATCC MYA-139 / BCRC 22969 / CBS 8797 / KCTC 17520 / NBRC 10181 / NCYC 3082 / Yp74L-3)</name>
    <name type="common">Yeast</name>
    <name type="synonym">Kazachstania naganishii</name>
    <dbReference type="NCBI Taxonomy" id="1071383"/>
    <lineage>
        <taxon>Eukaryota</taxon>
        <taxon>Fungi</taxon>
        <taxon>Dikarya</taxon>
        <taxon>Ascomycota</taxon>
        <taxon>Saccharomycotina</taxon>
        <taxon>Saccharomycetes</taxon>
        <taxon>Saccharomycetales</taxon>
        <taxon>Saccharomycetaceae</taxon>
        <taxon>Huiozyma</taxon>
    </lineage>
</organism>
<dbReference type="AlphaFoldDB" id="J7RUH0"/>
<dbReference type="GO" id="GO:0031267">
    <property type="term" value="F:small GTPase binding"/>
    <property type="evidence" value="ECO:0007669"/>
    <property type="project" value="EnsemblFungi"/>
</dbReference>
<dbReference type="GO" id="GO:0005085">
    <property type="term" value="F:guanyl-nucleotide exchange factor activity"/>
    <property type="evidence" value="ECO:0007669"/>
    <property type="project" value="TreeGrafter"/>
</dbReference>
<reference evidence="4 5" key="1">
    <citation type="journal article" date="2011" name="Proc. Natl. Acad. Sci. U.S.A.">
        <title>Evolutionary erosion of yeast sex chromosomes by mating-type switching accidents.</title>
        <authorList>
            <person name="Gordon J.L."/>
            <person name="Armisen D."/>
            <person name="Proux-Wera E."/>
            <person name="Oheigeartaigh S.S."/>
            <person name="Byrne K.P."/>
            <person name="Wolfe K.H."/>
        </authorList>
    </citation>
    <scope>NUCLEOTIDE SEQUENCE [LARGE SCALE GENOMIC DNA]</scope>
    <source>
        <strain evidence="5">ATCC MYA-139 / BCRC 22969 / CBS 8797 / CCRC 22969 / KCTC 17520 / NBRC 10181 / NCYC 3082</strain>
    </source>
</reference>
<dbReference type="EMBL" id="HE978315">
    <property type="protein sequence ID" value="CCK68462.1"/>
    <property type="molecule type" value="Genomic_DNA"/>
</dbReference>
<evidence type="ECO:0000313" key="5">
    <source>
        <dbReference type="Proteomes" id="UP000006310"/>
    </source>
</evidence>
<dbReference type="OMA" id="DVSHIRQ"/>
<reference evidence="5" key="2">
    <citation type="submission" date="2012-08" db="EMBL/GenBank/DDBJ databases">
        <title>Genome sequence of Kazachstania naganishii.</title>
        <authorList>
            <person name="Gordon J.L."/>
            <person name="Armisen D."/>
            <person name="Proux-Wera E."/>
            <person name="OhEigeartaigh S.S."/>
            <person name="Byrne K.P."/>
            <person name="Wolfe K.H."/>
        </authorList>
    </citation>
    <scope>NUCLEOTIDE SEQUENCE [LARGE SCALE GENOMIC DNA]</scope>
    <source>
        <strain evidence="5">ATCC MYA-139 / BCRC 22969 / CBS 8797 / CCRC 22969 / KCTC 17520 / NBRC 10181 / NCYC 3082</strain>
    </source>
</reference>
<dbReference type="PANTHER" id="PTHR15837">
    <property type="entry name" value="RAN GUANINE NUCLEOTIDE RELEASE FACTOR"/>
    <property type="match status" value="1"/>
</dbReference>
<gene>
    <name evidence="4" type="primary">KNAG0B00130</name>
    <name evidence="4" type="ordered locus">KNAG_0B00130</name>
</gene>
<proteinExistence type="inferred from homology"/>
<evidence type="ECO:0008006" key="6">
    <source>
        <dbReference type="Google" id="ProtNLM"/>
    </source>
</evidence>
<dbReference type="GO" id="GO:0006606">
    <property type="term" value="P:protein import into nucleus"/>
    <property type="evidence" value="ECO:0007669"/>
    <property type="project" value="EnsemblFungi"/>
</dbReference>
<evidence type="ECO:0000256" key="3">
    <source>
        <dbReference type="ARBA" id="ARBA00022927"/>
    </source>
</evidence>
<dbReference type="InterPro" id="IPR016123">
    <property type="entry name" value="Mog1/PsbP_a/b/a-sand"/>
</dbReference>
<dbReference type="OrthoDB" id="10255285at2759"/>
<accession>J7RUH0</accession>
<dbReference type="KEGG" id="kng:KNAG_0B00130"/>
<dbReference type="eggNOG" id="KOG3329">
    <property type="taxonomic scope" value="Eukaryota"/>
</dbReference>
<dbReference type="InterPro" id="IPR007681">
    <property type="entry name" value="Mog1"/>
</dbReference>
<dbReference type="Pfam" id="PF04603">
    <property type="entry name" value="Mog1"/>
    <property type="match status" value="1"/>
</dbReference>
<dbReference type="Proteomes" id="UP000006310">
    <property type="component" value="Chromosome 2"/>
</dbReference>
<keyword evidence="2" id="KW-0813">Transport</keyword>
<protein>
    <recommendedName>
        <fullName evidence="6">Nuclear import protein MOG1</fullName>
    </recommendedName>
</protein>
<name>J7RUH0_HUIN7</name>
<dbReference type="STRING" id="1071383.J7RUH0"/>
<dbReference type="HOGENOM" id="CLU_081345_1_2_1"/>